<evidence type="ECO:0000256" key="9">
    <source>
        <dbReference type="ARBA" id="ARBA00023027"/>
    </source>
</evidence>
<feature type="transmembrane region" description="Helical" evidence="15">
    <location>
        <begin position="52"/>
        <end position="69"/>
    </location>
</feature>
<dbReference type="InterPro" id="IPR044516">
    <property type="entry name" value="UXS-like"/>
</dbReference>
<dbReference type="AlphaFoldDB" id="A0A6J1KYH2"/>
<keyword evidence="12" id="KW-0456">Lyase</keyword>
<evidence type="ECO:0000313" key="18">
    <source>
        <dbReference type="RefSeq" id="XP_023005199.1"/>
    </source>
</evidence>
<comment type="cofactor">
    <cofactor evidence="1">
        <name>NAD(+)</name>
        <dbReference type="ChEBI" id="CHEBI:57540"/>
    </cofactor>
</comment>
<dbReference type="InterPro" id="IPR016040">
    <property type="entry name" value="NAD(P)-bd_dom"/>
</dbReference>
<evidence type="ECO:0000256" key="10">
    <source>
        <dbReference type="ARBA" id="ARBA00023034"/>
    </source>
</evidence>
<keyword evidence="11 15" id="KW-0472">Membrane</keyword>
<dbReference type="EC" id="4.1.1.35" evidence="5"/>
<dbReference type="GO" id="GO:0048040">
    <property type="term" value="F:UDP-glucuronate decarboxylase activity"/>
    <property type="evidence" value="ECO:0007669"/>
    <property type="project" value="UniProtKB-EC"/>
</dbReference>
<feature type="domain" description="NAD(P)-binding" evidence="16">
    <location>
        <begin position="127"/>
        <end position="419"/>
    </location>
</feature>
<dbReference type="Pfam" id="PF16363">
    <property type="entry name" value="GDP_Man_Dehyd"/>
    <property type="match status" value="1"/>
</dbReference>
<accession>A0A6J1KYH2</accession>
<dbReference type="KEGG" id="cmax:111498300"/>
<evidence type="ECO:0000256" key="15">
    <source>
        <dbReference type="SAM" id="Phobius"/>
    </source>
</evidence>
<proteinExistence type="inferred from homology"/>
<evidence type="ECO:0000256" key="2">
    <source>
        <dbReference type="ARBA" id="ARBA00004447"/>
    </source>
</evidence>
<dbReference type="GeneID" id="111498300"/>
<evidence type="ECO:0000256" key="12">
    <source>
        <dbReference type="ARBA" id="ARBA00023239"/>
    </source>
</evidence>
<comment type="similarity">
    <text evidence="4">Belongs to the NAD(P)-dependent epimerase/dehydratase family. UDP-glucuronic acid decarboxylase subfamily.</text>
</comment>
<organism evidence="17 18">
    <name type="scientific">Cucurbita maxima</name>
    <name type="common">Pumpkin</name>
    <name type="synonym">Winter squash</name>
    <dbReference type="NCBI Taxonomy" id="3661"/>
    <lineage>
        <taxon>Eukaryota</taxon>
        <taxon>Viridiplantae</taxon>
        <taxon>Streptophyta</taxon>
        <taxon>Embryophyta</taxon>
        <taxon>Tracheophyta</taxon>
        <taxon>Spermatophyta</taxon>
        <taxon>Magnoliopsida</taxon>
        <taxon>eudicotyledons</taxon>
        <taxon>Gunneridae</taxon>
        <taxon>Pentapetalae</taxon>
        <taxon>rosids</taxon>
        <taxon>fabids</taxon>
        <taxon>Cucurbitales</taxon>
        <taxon>Cucurbitaceae</taxon>
        <taxon>Cucurbiteae</taxon>
        <taxon>Cucurbita</taxon>
    </lineage>
</organism>
<evidence type="ECO:0000256" key="5">
    <source>
        <dbReference type="ARBA" id="ARBA00012290"/>
    </source>
</evidence>
<evidence type="ECO:0000256" key="13">
    <source>
        <dbReference type="ARBA" id="ARBA00025005"/>
    </source>
</evidence>
<keyword evidence="10" id="KW-0333">Golgi apparatus</keyword>
<dbReference type="GO" id="GO:0042732">
    <property type="term" value="P:D-xylose metabolic process"/>
    <property type="evidence" value="ECO:0007669"/>
    <property type="project" value="InterPro"/>
</dbReference>
<keyword evidence="17" id="KW-1185">Reference proteome</keyword>
<sequence length="438" mass="49104">MQSIKQLHKQSSINHRRDEEVPTVPTSPYSPKALKHPRSLPRSINYLFREQRLLFVFVGILIGSTFFILQPTLSRIGPSEAGSAIRRSFSTSLTSRDEVSGSGIYGLGKTGGRIPVGIGRRRWRIVVTGGAGFVGSHLVDKLIERGDDVIVIDNFFTGRKENLVHHLRNPRFELIRHDVVEPILLEVDQIYHLACPASPVHYKYNPVKTIKTNVMGTLNMLGLAKRIGARFLLTSTSEVYGDPLEHPQKETYWGNVNPIGERSCYDEGKRTAETLAMDYHRGAEVEVRIARIFNTYGPRMCLDDGRVVSNFVAQAIRKQPLTVYGDGKQTRSFQYVSDLVNGLVALMEGEHVGPFNLGNPGEFTMLELAEVVKETIDPSATIEFRANTADDPHKRKPDISKAKSLLNWEPKVALREGLPLMVSDFQKRILIEDEGKGF</sequence>
<dbReference type="OrthoDB" id="331544at2759"/>
<gene>
    <name evidence="18" type="primary">LOC111498300</name>
</gene>
<keyword evidence="6 15" id="KW-0812">Transmembrane</keyword>
<dbReference type="GO" id="GO:0070403">
    <property type="term" value="F:NAD+ binding"/>
    <property type="evidence" value="ECO:0007669"/>
    <property type="project" value="InterPro"/>
</dbReference>
<keyword evidence="7" id="KW-0210">Decarboxylase</keyword>
<dbReference type="FunFam" id="3.40.50.720:FF:000073">
    <property type="entry name" value="UDP-glucuronic acid decarboxylase 2"/>
    <property type="match status" value="1"/>
</dbReference>
<dbReference type="UniPathway" id="UPA00796">
    <property type="reaction ID" value="UER00771"/>
</dbReference>
<evidence type="ECO:0000256" key="11">
    <source>
        <dbReference type="ARBA" id="ARBA00023136"/>
    </source>
</evidence>
<dbReference type="FunFam" id="3.40.50.720:FF:000044">
    <property type="entry name" value="UDP-glucuronic acid decarboxylase 1"/>
    <property type="match status" value="1"/>
</dbReference>
<dbReference type="GO" id="GO:0033320">
    <property type="term" value="P:UDP-D-xylose biosynthetic process"/>
    <property type="evidence" value="ECO:0007669"/>
    <property type="project" value="UniProtKB-UniPathway"/>
</dbReference>
<evidence type="ECO:0000259" key="16">
    <source>
        <dbReference type="Pfam" id="PF16363"/>
    </source>
</evidence>
<keyword evidence="9" id="KW-0520">NAD</keyword>
<feature type="compositionally biased region" description="Polar residues" evidence="14">
    <location>
        <begin position="1"/>
        <end position="13"/>
    </location>
</feature>
<evidence type="ECO:0000313" key="17">
    <source>
        <dbReference type="Proteomes" id="UP000504608"/>
    </source>
</evidence>
<evidence type="ECO:0000256" key="6">
    <source>
        <dbReference type="ARBA" id="ARBA00022692"/>
    </source>
</evidence>
<dbReference type="InterPro" id="IPR036291">
    <property type="entry name" value="NAD(P)-bd_dom_sf"/>
</dbReference>
<name>A0A6J1KYH2_CUCMA</name>
<protein>
    <recommendedName>
        <fullName evidence="5">UDP-glucuronate decarboxylase</fullName>
        <ecNumber evidence="5">4.1.1.35</ecNumber>
    </recommendedName>
</protein>
<evidence type="ECO:0000256" key="7">
    <source>
        <dbReference type="ARBA" id="ARBA00022793"/>
    </source>
</evidence>
<reference evidence="18" key="1">
    <citation type="submission" date="2025-08" db="UniProtKB">
        <authorList>
            <consortium name="RefSeq"/>
        </authorList>
    </citation>
    <scope>IDENTIFICATION</scope>
    <source>
        <tissue evidence="18">Young leaves</tissue>
    </source>
</reference>
<evidence type="ECO:0000256" key="3">
    <source>
        <dbReference type="ARBA" id="ARBA00005100"/>
    </source>
</evidence>
<comment type="subcellular location">
    <subcellularLocation>
        <location evidence="2">Golgi apparatus</location>
        <location evidence="2">Golgi stack membrane</location>
        <topology evidence="2">Single-pass type II membrane protein</topology>
    </subcellularLocation>
</comment>
<dbReference type="RefSeq" id="XP_023005199.1">
    <property type="nucleotide sequence ID" value="XM_023149431.1"/>
</dbReference>
<keyword evidence="8 15" id="KW-1133">Transmembrane helix</keyword>
<evidence type="ECO:0000256" key="14">
    <source>
        <dbReference type="SAM" id="MobiDB-lite"/>
    </source>
</evidence>
<dbReference type="PANTHER" id="PTHR43078">
    <property type="entry name" value="UDP-GLUCURONIC ACID DECARBOXYLASE-RELATED"/>
    <property type="match status" value="1"/>
</dbReference>
<comment type="function">
    <text evidence="13">Catalyzes the NAD-dependent decarboxylation of UDP-glucuronic acid to UDP-xylose. Necessary for the biosynthesis of the core tetrasaccharide in glycosaminoglycan biosynthesis.</text>
</comment>
<dbReference type="SUPFAM" id="SSF51735">
    <property type="entry name" value="NAD(P)-binding Rossmann-fold domains"/>
    <property type="match status" value="1"/>
</dbReference>
<dbReference type="PANTHER" id="PTHR43078:SF22">
    <property type="entry name" value="UDP-GLUCURONIC ACID DECARBOXYLASE 1"/>
    <property type="match status" value="1"/>
</dbReference>
<dbReference type="Gene3D" id="3.40.50.720">
    <property type="entry name" value="NAD(P)-binding Rossmann-like Domain"/>
    <property type="match status" value="2"/>
</dbReference>
<dbReference type="Proteomes" id="UP000504608">
    <property type="component" value="Unplaced"/>
</dbReference>
<comment type="pathway">
    <text evidence="3">Nucleotide-sugar biosynthesis; UDP-alpha-D-xylose biosynthesis; UDP-alpha-D-xylose from UDP-alpha-D-glucuronate: step 1/1.</text>
</comment>
<evidence type="ECO:0000256" key="8">
    <source>
        <dbReference type="ARBA" id="ARBA00022989"/>
    </source>
</evidence>
<dbReference type="GO" id="GO:0032580">
    <property type="term" value="C:Golgi cisterna membrane"/>
    <property type="evidence" value="ECO:0007669"/>
    <property type="project" value="UniProtKB-SubCell"/>
</dbReference>
<feature type="region of interest" description="Disordered" evidence="14">
    <location>
        <begin position="1"/>
        <end position="36"/>
    </location>
</feature>
<evidence type="ECO:0000256" key="1">
    <source>
        <dbReference type="ARBA" id="ARBA00001911"/>
    </source>
</evidence>
<evidence type="ECO:0000256" key="4">
    <source>
        <dbReference type="ARBA" id="ARBA00007505"/>
    </source>
</evidence>
<dbReference type="CDD" id="cd05230">
    <property type="entry name" value="UGD_SDR_e"/>
    <property type="match status" value="1"/>
</dbReference>